<keyword evidence="2" id="KW-1185">Reference proteome</keyword>
<dbReference type="Proteomes" id="UP000281553">
    <property type="component" value="Unassembled WGS sequence"/>
</dbReference>
<gene>
    <name evidence="1" type="ORF">DILT_LOCUS1507</name>
</gene>
<dbReference type="OrthoDB" id="245173at2759"/>
<proteinExistence type="predicted"/>
<dbReference type="EMBL" id="UYRU01010507">
    <property type="protein sequence ID" value="VDK45665.1"/>
    <property type="molecule type" value="Genomic_DNA"/>
</dbReference>
<evidence type="ECO:0000313" key="1">
    <source>
        <dbReference type="EMBL" id="VDK45665.1"/>
    </source>
</evidence>
<organism evidence="1 2">
    <name type="scientific">Dibothriocephalus latus</name>
    <name type="common">Fish tapeworm</name>
    <name type="synonym">Diphyllobothrium latum</name>
    <dbReference type="NCBI Taxonomy" id="60516"/>
    <lineage>
        <taxon>Eukaryota</taxon>
        <taxon>Metazoa</taxon>
        <taxon>Spiralia</taxon>
        <taxon>Lophotrochozoa</taxon>
        <taxon>Platyhelminthes</taxon>
        <taxon>Cestoda</taxon>
        <taxon>Eucestoda</taxon>
        <taxon>Diphyllobothriidea</taxon>
        <taxon>Diphyllobothriidae</taxon>
        <taxon>Dibothriocephalus</taxon>
    </lineage>
</organism>
<protein>
    <submittedName>
        <fullName evidence="1">Uncharacterized protein</fullName>
    </submittedName>
</protein>
<reference evidence="1 2" key="1">
    <citation type="submission" date="2018-11" db="EMBL/GenBank/DDBJ databases">
        <authorList>
            <consortium name="Pathogen Informatics"/>
        </authorList>
    </citation>
    <scope>NUCLEOTIDE SEQUENCE [LARGE SCALE GENOMIC DNA]</scope>
</reference>
<dbReference type="AlphaFoldDB" id="A0A3P6QY13"/>
<evidence type="ECO:0000313" key="2">
    <source>
        <dbReference type="Proteomes" id="UP000281553"/>
    </source>
</evidence>
<accession>A0A3P6QY13</accession>
<sequence>MAIRVAMAPVNDLLSQVPRLPIWSASPGSGDATLPDLAYLPQEYVTQVWGRRSYICYIAHTNAIFT</sequence>
<name>A0A3P6QY13_DIBLA</name>